<evidence type="ECO:0000256" key="12">
    <source>
        <dbReference type="SAM" id="Phobius"/>
    </source>
</evidence>
<dbReference type="Proteomes" id="UP000193118">
    <property type="component" value="Unassembled WGS sequence"/>
</dbReference>
<dbReference type="SUPFAM" id="SSF47384">
    <property type="entry name" value="Homodimeric domain of signal transducing histidine kinase"/>
    <property type="match status" value="1"/>
</dbReference>
<feature type="transmembrane region" description="Helical" evidence="12">
    <location>
        <begin position="12"/>
        <end position="32"/>
    </location>
</feature>
<dbReference type="SMART" id="SM00388">
    <property type="entry name" value="HisKA"/>
    <property type="match status" value="1"/>
</dbReference>
<dbReference type="Gene3D" id="3.30.565.10">
    <property type="entry name" value="Histidine kinase-like ATPase, C-terminal domain"/>
    <property type="match status" value="1"/>
</dbReference>
<dbReference type="InterPro" id="IPR036097">
    <property type="entry name" value="HisK_dim/P_sf"/>
</dbReference>
<keyword evidence="8" id="KW-0418">Kinase</keyword>
<evidence type="ECO:0000256" key="5">
    <source>
        <dbReference type="ARBA" id="ARBA00022679"/>
    </source>
</evidence>
<dbReference type="OrthoDB" id="8583694at2"/>
<dbReference type="AlphaFoldDB" id="A0A1X3DDE3"/>
<keyword evidence="12" id="KW-0472">Membrane</keyword>
<evidence type="ECO:0000259" key="13">
    <source>
        <dbReference type="PROSITE" id="PS50109"/>
    </source>
</evidence>
<dbReference type="PANTHER" id="PTHR45436">
    <property type="entry name" value="SENSOR HISTIDINE KINASE YKOH"/>
    <property type="match status" value="1"/>
</dbReference>
<evidence type="ECO:0000256" key="8">
    <source>
        <dbReference type="ARBA" id="ARBA00022777"/>
    </source>
</evidence>
<dbReference type="Pfam" id="PF02518">
    <property type="entry name" value="HATPase_c"/>
    <property type="match status" value="1"/>
</dbReference>
<protein>
    <recommendedName>
        <fullName evidence="3">histidine kinase</fullName>
        <ecNumber evidence="3">2.7.13.3</ecNumber>
    </recommendedName>
</protein>
<dbReference type="InterPro" id="IPR003594">
    <property type="entry name" value="HATPase_dom"/>
</dbReference>
<evidence type="ECO:0000256" key="3">
    <source>
        <dbReference type="ARBA" id="ARBA00012438"/>
    </source>
</evidence>
<feature type="domain" description="Histidine kinase" evidence="13">
    <location>
        <begin position="239"/>
        <end position="448"/>
    </location>
</feature>
<dbReference type="GO" id="GO:0005886">
    <property type="term" value="C:plasma membrane"/>
    <property type="evidence" value="ECO:0007669"/>
    <property type="project" value="TreeGrafter"/>
</dbReference>
<keyword evidence="15" id="KW-1185">Reference proteome</keyword>
<evidence type="ECO:0000256" key="9">
    <source>
        <dbReference type="ARBA" id="ARBA00022840"/>
    </source>
</evidence>
<reference evidence="15" key="1">
    <citation type="submission" date="2017-01" db="EMBL/GenBank/DDBJ databases">
        <authorList>
            <person name="Wolfgang W.J."/>
            <person name="Cole J."/>
            <person name="Wroblewski D."/>
            <person name="Mcginnis J."/>
            <person name="Musser K.A."/>
        </authorList>
    </citation>
    <scope>NUCLEOTIDE SEQUENCE [LARGE SCALE GENOMIC DNA]</scope>
    <source>
        <strain evidence="15">DSM 19151</strain>
    </source>
</reference>
<keyword evidence="9" id="KW-0067">ATP-binding</keyword>
<dbReference type="GO" id="GO:0005524">
    <property type="term" value="F:ATP binding"/>
    <property type="evidence" value="ECO:0007669"/>
    <property type="project" value="UniProtKB-KW"/>
</dbReference>
<dbReference type="InterPro" id="IPR050428">
    <property type="entry name" value="TCS_sensor_his_kinase"/>
</dbReference>
<evidence type="ECO:0000256" key="2">
    <source>
        <dbReference type="ARBA" id="ARBA00004141"/>
    </source>
</evidence>
<keyword evidence="7" id="KW-0547">Nucleotide-binding</keyword>
<feature type="transmembrane region" description="Helical" evidence="12">
    <location>
        <begin position="153"/>
        <end position="179"/>
    </location>
</feature>
<gene>
    <name evidence="14" type="ORF">BWD09_04750</name>
</gene>
<accession>A0A1X3DDE3</accession>
<dbReference type="EMBL" id="MTBO01000008">
    <property type="protein sequence ID" value="OSI17744.1"/>
    <property type="molecule type" value="Genomic_DNA"/>
</dbReference>
<keyword evidence="11" id="KW-0902">Two-component regulatory system</keyword>
<dbReference type="Gene3D" id="1.10.287.130">
    <property type="match status" value="1"/>
</dbReference>
<dbReference type="STRING" id="194197.BWD09_04750"/>
<keyword evidence="5" id="KW-0808">Transferase</keyword>
<comment type="subcellular location">
    <subcellularLocation>
        <location evidence="2">Membrane</location>
        <topology evidence="2">Multi-pass membrane protein</topology>
    </subcellularLocation>
</comment>
<dbReference type="SMART" id="SM00387">
    <property type="entry name" value="HATPase_c"/>
    <property type="match status" value="1"/>
</dbReference>
<dbReference type="CDD" id="cd00082">
    <property type="entry name" value="HisKA"/>
    <property type="match status" value="1"/>
</dbReference>
<dbReference type="InterPro" id="IPR036890">
    <property type="entry name" value="HATPase_C_sf"/>
</dbReference>
<evidence type="ECO:0000256" key="1">
    <source>
        <dbReference type="ARBA" id="ARBA00000085"/>
    </source>
</evidence>
<dbReference type="InterPro" id="IPR003661">
    <property type="entry name" value="HisK_dim/P_dom"/>
</dbReference>
<comment type="caution">
    <text evidence="14">The sequence shown here is derived from an EMBL/GenBank/DDBJ whole genome shotgun (WGS) entry which is preliminary data.</text>
</comment>
<dbReference type="Pfam" id="PF00512">
    <property type="entry name" value="HisKA"/>
    <property type="match status" value="1"/>
</dbReference>
<dbReference type="PANTHER" id="PTHR45436:SF14">
    <property type="entry name" value="SENSOR PROTEIN QSEC"/>
    <property type="match status" value="1"/>
</dbReference>
<evidence type="ECO:0000313" key="15">
    <source>
        <dbReference type="Proteomes" id="UP000193118"/>
    </source>
</evidence>
<dbReference type="SUPFAM" id="SSF55874">
    <property type="entry name" value="ATPase domain of HSP90 chaperone/DNA topoisomerase II/histidine kinase"/>
    <property type="match status" value="1"/>
</dbReference>
<evidence type="ECO:0000256" key="10">
    <source>
        <dbReference type="ARBA" id="ARBA00022989"/>
    </source>
</evidence>
<evidence type="ECO:0000256" key="11">
    <source>
        <dbReference type="ARBA" id="ARBA00023012"/>
    </source>
</evidence>
<evidence type="ECO:0000256" key="6">
    <source>
        <dbReference type="ARBA" id="ARBA00022692"/>
    </source>
</evidence>
<evidence type="ECO:0000313" key="14">
    <source>
        <dbReference type="EMBL" id="OSI17744.1"/>
    </source>
</evidence>
<keyword evidence="6 12" id="KW-0812">Transmembrane</keyword>
<dbReference type="GO" id="GO:0000155">
    <property type="term" value="F:phosphorelay sensor kinase activity"/>
    <property type="evidence" value="ECO:0007669"/>
    <property type="project" value="InterPro"/>
</dbReference>
<name>A0A1X3DDE3_9NEIS</name>
<comment type="catalytic activity">
    <reaction evidence="1">
        <text>ATP + protein L-histidine = ADP + protein N-phospho-L-histidine.</text>
        <dbReference type="EC" id="2.7.13.3"/>
    </reaction>
</comment>
<sequence>MYPATSLRYRLFVYISGGLLALWLFSVTAGSLSSLHEINEAADSQMAQLAQTLMQVSHDNDTVRNIVDIETLLASNHGDAKSNNHGFAVWDKDGTRLIADRHGKDIPFQTASGFSNSGPVWQSGSWRYLYLHDKVDGHTVAVSQRLKERFSTLISALWAQFAVSLLALPALFFLIHYGIRRGLEPLDKLSAELRTRDADSLHAVSEDVPVEALPMVQSLNGLLTRVSAAIGRERRFTSDAAHELRSPLAALKVQAEVFSLSNEREQPYHLAKMHESIARAQRLTEQLLVLSRIDPLSEVPDAEPVNWQQIAHQALKSANLQAREKRVRLQLNSPCGIENVLPLRGNAVLLELMLRNLLDNAVRYSPENSRVSLTLNRDGICMCDEGPGIAPEHMMRICERFYRPAGQTQQGSGLGLSIVESIAALHGLRLDLQNRPEGGLCAGLEKAV</sequence>
<dbReference type="EC" id="2.7.13.3" evidence="3"/>
<organism evidence="14 15">
    <name type="scientific">Neisseria dentiae</name>
    <dbReference type="NCBI Taxonomy" id="194197"/>
    <lineage>
        <taxon>Bacteria</taxon>
        <taxon>Pseudomonadati</taxon>
        <taxon>Pseudomonadota</taxon>
        <taxon>Betaproteobacteria</taxon>
        <taxon>Neisseriales</taxon>
        <taxon>Neisseriaceae</taxon>
        <taxon>Neisseria</taxon>
    </lineage>
</organism>
<proteinExistence type="predicted"/>
<keyword evidence="10 12" id="KW-1133">Transmembrane helix</keyword>
<dbReference type="InterPro" id="IPR005467">
    <property type="entry name" value="His_kinase_dom"/>
</dbReference>
<evidence type="ECO:0000256" key="7">
    <source>
        <dbReference type="ARBA" id="ARBA00022741"/>
    </source>
</evidence>
<evidence type="ECO:0000256" key="4">
    <source>
        <dbReference type="ARBA" id="ARBA00022553"/>
    </source>
</evidence>
<dbReference type="PROSITE" id="PS50109">
    <property type="entry name" value="HIS_KIN"/>
    <property type="match status" value="1"/>
</dbReference>
<keyword evidence="4" id="KW-0597">Phosphoprotein</keyword>